<reference evidence="1" key="1">
    <citation type="submission" date="2018-11" db="EMBL/GenBank/DDBJ databases">
        <title>The sequence and de novo assembly of Larimichthys crocea genome using PacBio and Hi-C technologies.</title>
        <authorList>
            <person name="Xu P."/>
            <person name="Chen B."/>
            <person name="Zhou Z."/>
            <person name="Ke Q."/>
            <person name="Wu Y."/>
            <person name="Bai H."/>
            <person name="Pu F."/>
        </authorList>
    </citation>
    <scope>NUCLEOTIDE SEQUENCE</scope>
    <source>
        <tissue evidence="1">Muscle</tissue>
    </source>
</reference>
<protein>
    <submittedName>
        <fullName evidence="1">Uncharacterized protein</fullName>
    </submittedName>
</protein>
<proteinExistence type="predicted"/>
<comment type="caution">
    <text evidence="1">The sequence shown here is derived from an EMBL/GenBank/DDBJ whole genome shotgun (WGS) entry which is preliminary data.</text>
</comment>
<gene>
    <name evidence="1" type="ORF">E3U43_005449</name>
</gene>
<evidence type="ECO:0000313" key="1">
    <source>
        <dbReference type="EMBL" id="TMS07966.1"/>
    </source>
</evidence>
<name>A0ACD3QML3_LARCR</name>
<organism evidence="1 2">
    <name type="scientific">Larimichthys crocea</name>
    <name type="common">Large yellow croaker</name>
    <name type="synonym">Pseudosciaena crocea</name>
    <dbReference type="NCBI Taxonomy" id="215358"/>
    <lineage>
        <taxon>Eukaryota</taxon>
        <taxon>Metazoa</taxon>
        <taxon>Chordata</taxon>
        <taxon>Craniata</taxon>
        <taxon>Vertebrata</taxon>
        <taxon>Euteleostomi</taxon>
        <taxon>Actinopterygii</taxon>
        <taxon>Neopterygii</taxon>
        <taxon>Teleostei</taxon>
        <taxon>Neoteleostei</taxon>
        <taxon>Acanthomorphata</taxon>
        <taxon>Eupercaria</taxon>
        <taxon>Sciaenidae</taxon>
        <taxon>Larimichthys</taxon>
    </lineage>
</organism>
<sequence length="170" mass="19756">MLLKMPQKLLKTAHYIELGSYQHWPVLIPQRIRLYTYEQIPLFLKENPYITDGYRAHLPSKLCLRSIFILSNETVNIWSHLLGFLLFFSLGVNDLSSVLPASGANREDYVIYAIGLFCFQVCMLCSVGYHLFSCHRSEKTCRRWLSLDYAGISCWHPGLLCTWDLLCFLL</sequence>
<evidence type="ECO:0000313" key="2">
    <source>
        <dbReference type="Proteomes" id="UP000793456"/>
    </source>
</evidence>
<dbReference type="EMBL" id="CM011690">
    <property type="protein sequence ID" value="TMS07966.1"/>
    <property type="molecule type" value="Genomic_DNA"/>
</dbReference>
<keyword evidence="2" id="KW-1185">Reference proteome</keyword>
<dbReference type="Proteomes" id="UP000793456">
    <property type="component" value="Chromosome XVII"/>
</dbReference>
<accession>A0ACD3QML3</accession>